<name>W6ZN58_COCMI</name>
<feature type="region of interest" description="Disordered" evidence="1">
    <location>
        <begin position="1"/>
        <end position="28"/>
    </location>
</feature>
<keyword evidence="3" id="KW-1185">Reference proteome</keyword>
<dbReference type="EMBL" id="KI963993">
    <property type="protein sequence ID" value="EUC45016.1"/>
    <property type="molecule type" value="Genomic_DNA"/>
</dbReference>
<gene>
    <name evidence="2" type="ORF">COCMIDRAFT_37247</name>
</gene>
<evidence type="ECO:0000313" key="2">
    <source>
        <dbReference type="EMBL" id="EUC45016.1"/>
    </source>
</evidence>
<dbReference type="KEGG" id="bor:COCMIDRAFT_37247"/>
<reference evidence="2 3" key="1">
    <citation type="journal article" date="2013" name="PLoS Genet.">
        <title>Comparative genome structure, secondary metabolite, and effector coding capacity across Cochliobolus pathogens.</title>
        <authorList>
            <person name="Condon B.J."/>
            <person name="Leng Y."/>
            <person name="Wu D."/>
            <person name="Bushley K.E."/>
            <person name="Ohm R.A."/>
            <person name="Otillar R."/>
            <person name="Martin J."/>
            <person name="Schackwitz W."/>
            <person name="Grimwood J."/>
            <person name="MohdZainudin N."/>
            <person name="Xue C."/>
            <person name="Wang R."/>
            <person name="Manning V.A."/>
            <person name="Dhillon B."/>
            <person name="Tu Z.J."/>
            <person name="Steffenson B.J."/>
            <person name="Salamov A."/>
            <person name="Sun H."/>
            <person name="Lowry S."/>
            <person name="LaButti K."/>
            <person name="Han J."/>
            <person name="Copeland A."/>
            <person name="Lindquist E."/>
            <person name="Barry K."/>
            <person name="Schmutz J."/>
            <person name="Baker S.E."/>
            <person name="Ciuffetti L.M."/>
            <person name="Grigoriev I.V."/>
            <person name="Zhong S."/>
            <person name="Turgeon B.G."/>
        </authorList>
    </citation>
    <scope>NUCLEOTIDE SEQUENCE [LARGE SCALE GENOMIC DNA]</scope>
    <source>
        <strain evidence="2 3">ATCC 44560</strain>
    </source>
</reference>
<dbReference type="GeneID" id="19123206"/>
<dbReference type="Proteomes" id="UP000054032">
    <property type="component" value="Unassembled WGS sequence"/>
</dbReference>
<dbReference type="OrthoDB" id="10343621at2759"/>
<accession>W6ZN58</accession>
<dbReference type="HOGENOM" id="CLU_2120675_0_0_1"/>
<sequence length="114" mass="12324">MSRSTNPSSTLHMSHGPSCARLKPPLSPSQTSAYRYRIVIFSLCILHPCRFCCQQTRLCCIWPPPSGNPANLAVLPATASPASLLLLRPRCPQKPPCYFASGLDTPSLAAVFPS</sequence>
<protein>
    <submittedName>
        <fullName evidence="2">Uncharacterized protein</fullName>
    </submittedName>
</protein>
<evidence type="ECO:0000256" key="1">
    <source>
        <dbReference type="SAM" id="MobiDB-lite"/>
    </source>
</evidence>
<feature type="compositionally biased region" description="Polar residues" evidence="1">
    <location>
        <begin position="1"/>
        <end position="12"/>
    </location>
</feature>
<organism evidence="2 3">
    <name type="scientific">Bipolaris oryzae ATCC 44560</name>
    <dbReference type="NCBI Taxonomy" id="930090"/>
    <lineage>
        <taxon>Eukaryota</taxon>
        <taxon>Fungi</taxon>
        <taxon>Dikarya</taxon>
        <taxon>Ascomycota</taxon>
        <taxon>Pezizomycotina</taxon>
        <taxon>Dothideomycetes</taxon>
        <taxon>Pleosporomycetidae</taxon>
        <taxon>Pleosporales</taxon>
        <taxon>Pleosporineae</taxon>
        <taxon>Pleosporaceae</taxon>
        <taxon>Bipolaris</taxon>
    </lineage>
</organism>
<evidence type="ECO:0000313" key="3">
    <source>
        <dbReference type="Proteomes" id="UP000054032"/>
    </source>
</evidence>
<dbReference type="RefSeq" id="XP_007688486.1">
    <property type="nucleotide sequence ID" value="XM_007690296.1"/>
</dbReference>
<proteinExistence type="predicted"/>
<dbReference type="AlphaFoldDB" id="W6ZN58"/>